<evidence type="ECO:0000256" key="1">
    <source>
        <dbReference type="ARBA" id="ARBA00022553"/>
    </source>
</evidence>
<dbReference type="GO" id="GO:0006915">
    <property type="term" value="P:apoptotic process"/>
    <property type="evidence" value="ECO:0007669"/>
    <property type="project" value="UniProtKB-KW"/>
</dbReference>
<gene>
    <name evidence="3" type="ORF">DPX16_17151</name>
</gene>
<accession>A0A3N0YBZ4</accession>
<name>A0A3N0YBZ4_ANAGA</name>
<evidence type="ECO:0000313" key="4">
    <source>
        <dbReference type="Proteomes" id="UP000281406"/>
    </source>
</evidence>
<evidence type="ECO:0000256" key="2">
    <source>
        <dbReference type="ARBA" id="ARBA00022703"/>
    </source>
</evidence>
<proteinExistence type="predicted"/>
<dbReference type="GO" id="GO:2001236">
    <property type="term" value="P:regulation of extrinsic apoptotic signaling pathway"/>
    <property type="evidence" value="ECO:0007669"/>
    <property type="project" value="TreeGrafter"/>
</dbReference>
<dbReference type="SUPFAM" id="SSF56854">
    <property type="entry name" value="Bcl-2 inhibitors of programmed cell death"/>
    <property type="match status" value="1"/>
</dbReference>
<dbReference type="InterPro" id="IPR036834">
    <property type="entry name" value="Bcl-2-like_sf"/>
</dbReference>
<keyword evidence="4" id="KW-1185">Reference proteome</keyword>
<dbReference type="AlphaFoldDB" id="A0A3N0YBZ4"/>
<dbReference type="OrthoDB" id="9948726at2759"/>
<dbReference type="Gene3D" id="1.10.437.10">
    <property type="entry name" value="Blc2-like"/>
    <property type="match status" value="1"/>
</dbReference>
<dbReference type="EMBL" id="RJVU01048406">
    <property type="protein sequence ID" value="ROL43330.1"/>
    <property type="molecule type" value="Genomic_DNA"/>
</dbReference>
<evidence type="ECO:0000313" key="3">
    <source>
        <dbReference type="EMBL" id="ROL43330.1"/>
    </source>
</evidence>
<reference evidence="3 4" key="1">
    <citation type="submission" date="2018-10" db="EMBL/GenBank/DDBJ databases">
        <title>Genome assembly for a Yunnan-Guizhou Plateau 3E fish, Anabarilius grahami (Regan), and its evolutionary and genetic applications.</title>
        <authorList>
            <person name="Jiang W."/>
        </authorList>
    </citation>
    <scope>NUCLEOTIDE SEQUENCE [LARGE SCALE GENOMIC DNA]</scope>
    <source>
        <strain evidence="3">AG-KIZ</strain>
        <tissue evidence="3">Muscle</tissue>
    </source>
</reference>
<keyword evidence="2" id="KW-0053">Apoptosis</keyword>
<comment type="caution">
    <text evidence="3">The sequence shown here is derived from an EMBL/GenBank/DDBJ whole genome shotgun (WGS) entry which is preliminary data.</text>
</comment>
<keyword evidence="1" id="KW-0597">Phosphoprotein</keyword>
<dbReference type="PANTHER" id="PTHR14965:SF1">
    <property type="entry name" value="APOPTOSIS FACILITATOR BCL-2-LIKE PROTEIN 14"/>
    <property type="match status" value="1"/>
</dbReference>
<organism evidence="3 4">
    <name type="scientific">Anabarilius grahami</name>
    <name type="common">Kanglang fish</name>
    <name type="synonym">Barilius grahami</name>
    <dbReference type="NCBI Taxonomy" id="495550"/>
    <lineage>
        <taxon>Eukaryota</taxon>
        <taxon>Metazoa</taxon>
        <taxon>Chordata</taxon>
        <taxon>Craniata</taxon>
        <taxon>Vertebrata</taxon>
        <taxon>Euteleostomi</taxon>
        <taxon>Actinopterygii</taxon>
        <taxon>Neopterygii</taxon>
        <taxon>Teleostei</taxon>
        <taxon>Ostariophysi</taxon>
        <taxon>Cypriniformes</taxon>
        <taxon>Xenocyprididae</taxon>
        <taxon>Xenocypridinae</taxon>
        <taxon>Xenocypridinae incertae sedis</taxon>
        <taxon>Anabarilius</taxon>
    </lineage>
</organism>
<sequence length="192" mass="22045">MEGDSPSITCSDEYRLLQTYCLKRRESSTKTSACLFYAQSAEIFGDVAEKLTRIVDSGLLLDDEIEADSVNTDNIEKLVDLLKKSGDELNEKIQKNHELVGYLQRTLSYDFFDKLTTAFIESVVPEYLQSRSKHEQIALTFEVTSRLQALDLHPMNRVMGFGAQYLQKYFAPWVKQHGGWEKAFDDDDEEVH</sequence>
<protein>
    <submittedName>
        <fullName evidence="3">Apoptosis facilitator Bcl-2-like protein 14</fullName>
    </submittedName>
</protein>
<dbReference type="PANTHER" id="PTHR14965">
    <property type="entry name" value="SI:CH73-248E21.1"/>
    <property type="match status" value="1"/>
</dbReference>
<dbReference type="Proteomes" id="UP000281406">
    <property type="component" value="Unassembled WGS sequence"/>
</dbReference>